<evidence type="ECO:0000313" key="13">
    <source>
        <dbReference type="EMBL" id="EEB08857.1"/>
    </source>
</evidence>
<dbReference type="Pfam" id="PF03733">
    <property type="entry name" value="YccF"/>
    <property type="match status" value="1"/>
</dbReference>
<dbReference type="GeneID" id="7047552"/>
<feature type="region of interest" description="Disordered" evidence="9">
    <location>
        <begin position="675"/>
        <end position="704"/>
    </location>
</feature>
<dbReference type="InterPro" id="IPR004713">
    <property type="entry name" value="CaH_exchang"/>
</dbReference>
<evidence type="ECO:0000256" key="7">
    <source>
        <dbReference type="ARBA" id="ARBA00023065"/>
    </source>
</evidence>
<proteinExistence type="inferred from homology"/>
<dbReference type="InterPro" id="IPR005185">
    <property type="entry name" value="YccF"/>
</dbReference>
<keyword evidence="7" id="KW-0406">Ion transport</keyword>
<keyword evidence="6 10" id="KW-1133">Transmembrane helix</keyword>
<keyword evidence="8 10" id="KW-0472">Membrane</keyword>
<evidence type="ECO:0000259" key="11">
    <source>
        <dbReference type="Pfam" id="PF01699"/>
    </source>
</evidence>
<evidence type="ECO:0000256" key="6">
    <source>
        <dbReference type="ARBA" id="ARBA00022989"/>
    </source>
</evidence>
<comment type="similarity">
    <text evidence="2">Belongs to the Ca(2+):cation antiporter (CaCA) (TC 2.A.19) family.</text>
</comment>
<evidence type="ECO:0000313" key="14">
    <source>
        <dbReference type="JaponicusDB" id="SJAG_04028"/>
    </source>
</evidence>
<evidence type="ECO:0000256" key="4">
    <source>
        <dbReference type="ARBA" id="ARBA00022553"/>
    </source>
</evidence>
<feature type="region of interest" description="Disordered" evidence="9">
    <location>
        <begin position="1"/>
        <end position="55"/>
    </location>
</feature>
<evidence type="ECO:0000256" key="8">
    <source>
        <dbReference type="ARBA" id="ARBA00023136"/>
    </source>
</evidence>
<feature type="transmembrane region" description="Helical" evidence="10">
    <location>
        <begin position="585"/>
        <end position="605"/>
    </location>
</feature>
<dbReference type="GO" id="GO:0012505">
    <property type="term" value="C:endomembrane system"/>
    <property type="evidence" value="ECO:0000318"/>
    <property type="project" value="GO_Central"/>
</dbReference>
<dbReference type="HOGENOM" id="CLU_001583_0_0_1"/>
<dbReference type="GO" id="GO:0006874">
    <property type="term" value="P:intracellular calcium ion homeostasis"/>
    <property type="evidence" value="ECO:0000318"/>
    <property type="project" value="GO_Central"/>
</dbReference>
<feature type="transmembrane region" description="Helical" evidence="10">
    <location>
        <begin position="492"/>
        <end position="513"/>
    </location>
</feature>
<dbReference type="Gene3D" id="1.20.1420.30">
    <property type="entry name" value="NCX, central ion-binding region"/>
    <property type="match status" value="2"/>
</dbReference>
<dbReference type="GO" id="GO:0015369">
    <property type="term" value="F:calcium:proton antiporter activity"/>
    <property type="evidence" value="ECO:0000318"/>
    <property type="project" value="GO_Central"/>
</dbReference>
<dbReference type="FunFam" id="1.20.1420.30:FF:000014">
    <property type="entry name" value="Cation/H+ exchanger protein 2"/>
    <property type="match status" value="1"/>
</dbReference>
<feature type="transmembrane region" description="Helical" evidence="10">
    <location>
        <begin position="427"/>
        <end position="449"/>
    </location>
</feature>
<dbReference type="InterPro" id="IPR004837">
    <property type="entry name" value="NaCa_Exmemb"/>
</dbReference>
<dbReference type="PANTHER" id="PTHR31503">
    <property type="entry name" value="VACUOLAR CALCIUM ION TRANSPORTER"/>
    <property type="match status" value="1"/>
</dbReference>
<dbReference type="OMA" id="PQWDMIT"/>
<feature type="compositionally biased region" description="Basic and acidic residues" evidence="9">
    <location>
        <begin position="114"/>
        <end position="124"/>
    </location>
</feature>
<evidence type="ECO:0000256" key="3">
    <source>
        <dbReference type="ARBA" id="ARBA00022448"/>
    </source>
</evidence>
<feature type="transmembrane region" description="Helical" evidence="10">
    <location>
        <begin position="844"/>
        <end position="864"/>
    </location>
</feature>
<feature type="transmembrane region" description="Helical" evidence="10">
    <location>
        <begin position="814"/>
        <end position="837"/>
    </location>
</feature>
<keyword evidence="5 10" id="KW-0812">Transmembrane</keyword>
<evidence type="ECO:0000259" key="12">
    <source>
        <dbReference type="Pfam" id="PF03733"/>
    </source>
</evidence>
<dbReference type="VEuPathDB" id="FungiDB:SJAG_04028"/>
<reference evidence="13 15" key="1">
    <citation type="journal article" date="2011" name="Science">
        <title>Comparative functional genomics of the fission yeasts.</title>
        <authorList>
            <person name="Rhind N."/>
            <person name="Chen Z."/>
            <person name="Yassour M."/>
            <person name="Thompson D.A."/>
            <person name="Haas B.J."/>
            <person name="Habib N."/>
            <person name="Wapinski I."/>
            <person name="Roy S."/>
            <person name="Lin M.F."/>
            <person name="Heiman D.I."/>
            <person name="Young S.K."/>
            <person name="Furuya K."/>
            <person name="Guo Y."/>
            <person name="Pidoux A."/>
            <person name="Chen H.M."/>
            <person name="Robbertse B."/>
            <person name="Goldberg J.M."/>
            <person name="Aoki K."/>
            <person name="Bayne E.H."/>
            <person name="Berlin A.M."/>
            <person name="Desjardins C.A."/>
            <person name="Dobbs E."/>
            <person name="Dukaj L."/>
            <person name="Fan L."/>
            <person name="FitzGerald M.G."/>
            <person name="French C."/>
            <person name="Gujja S."/>
            <person name="Hansen K."/>
            <person name="Keifenheim D."/>
            <person name="Levin J.Z."/>
            <person name="Mosher R.A."/>
            <person name="Mueller C.A."/>
            <person name="Pfiffner J."/>
            <person name="Priest M."/>
            <person name="Russ C."/>
            <person name="Smialowska A."/>
            <person name="Swoboda P."/>
            <person name="Sykes S.M."/>
            <person name="Vaughn M."/>
            <person name="Vengrova S."/>
            <person name="Yoder R."/>
            <person name="Zeng Q."/>
            <person name="Allshire R."/>
            <person name="Baulcombe D."/>
            <person name="Birren B.W."/>
            <person name="Brown W."/>
            <person name="Ekwall K."/>
            <person name="Kellis M."/>
            <person name="Leatherwood J."/>
            <person name="Levin H."/>
            <person name="Margalit H."/>
            <person name="Martienssen R."/>
            <person name="Nieduszynski C.A."/>
            <person name="Spatafora J.W."/>
            <person name="Friedman N."/>
            <person name="Dalgaard J.Z."/>
            <person name="Baumann P."/>
            <person name="Niki H."/>
            <person name="Regev A."/>
            <person name="Nusbaum C."/>
        </authorList>
    </citation>
    <scope>NUCLEOTIDE SEQUENCE [LARGE SCALE GENOMIC DNA]</scope>
    <source>
        <strain evidence="15">yFS275 / FY16936</strain>
    </source>
</reference>
<dbReference type="OrthoDB" id="16982at2759"/>
<sequence length="866" mass="96717">MDPNFPSGPNAPRSRPSSRLCNVDKQPRRVSSKSSYNLKREETNEESTDAQPSNDFVMPVIVDFEESYAPTNYESELYRRSSWQLSNSQSFSNPQNRILQEHATSENGAIGGSKDNRIEGEGRSGARPPRPTSAMSGDSLTLKDRQNALNATRAFGIRLWKPAVYKKHRSMDNEAEADIHDEPVRRSNPSLINLFWVFCFGVPLFFITFSCWLVLRICSCIDSFQLVPYAQRCQGLMWYLLYPFGKHVRHKLHPVGTGSVNGNSATYSRRFSADAPPNSPNFLNYSFVVNPMNRSLNCKAPRTWTLGRLIYDFLYFTLLAPSMLLVACICSFSVFFIPCARLLFVLCKHLRKCPLEISFRSNVALPLPQNSPDMVLLCIKRAASLKYYKYTLGGCNILYINMFFIIIPTIAFHYLLEPGAYWFSSPSVIFCAALVSIVPLAYFIGMAVASISAQSSMGMGAFINAFFGSVVEVFLYLVALKRGNGKLVEGSVVGSILAGVLLMPGFSMCAGAVRKKFQFFNSKSAGATSTMLLFSVLAAFSPTLVSHIYDTFEEVCVPCGENCQRCTTKSELDDTPFFRNNIRPFAYWCAALLLCAYVVGLWFTLRTHAAHIWQNTDAAMLEEEVEVNATEVVEEAQAEPSQTQPPLERHWSTSSVGTLSELLHERDLLRPQAAEQLPLDTRNAETSLTEPAKPKNPHGEDAPNWSRERSTVILLVATVLYAVIAEILVKNVDTVLKNFPINEKLLGLTIFALVPNTTEFMNAISFALNENIALSMEIGSAYALQVCLLQIPCLVAYSAAQYYMAGGEISFHNIFPMVFPLWDVICVIICVFLLTYVHSEGKSNYFKGTILVLSYLVSILGFYYSL</sequence>
<dbReference type="AlphaFoldDB" id="B6K5Q3"/>
<feature type="region of interest" description="Disordered" evidence="9">
    <location>
        <begin position="102"/>
        <end position="140"/>
    </location>
</feature>
<accession>B6K5Q3</accession>
<feature type="transmembrane region" description="Helical" evidence="10">
    <location>
        <begin position="712"/>
        <end position="729"/>
    </location>
</feature>
<name>B6K5Q3_SCHJY</name>
<dbReference type="Proteomes" id="UP000001744">
    <property type="component" value="Unassembled WGS sequence"/>
</dbReference>
<feature type="transmembrane region" description="Helical" evidence="10">
    <location>
        <begin position="525"/>
        <end position="545"/>
    </location>
</feature>
<dbReference type="PANTHER" id="PTHR31503:SF10">
    <property type="entry name" value="VNX1 PROTEIN"/>
    <property type="match status" value="1"/>
</dbReference>
<feature type="domain" description="Sodium/calcium exchanger membrane region" evidence="11">
    <location>
        <begin position="710"/>
        <end position="863"/>
    </location>
</feature>
<keyword evidence="15" id="KW-1185">Reference proteome</keyword>
<feature type="domain" description="Sodium/calcium exchanger membrane region" evidence="11">
    <location>
        <begin position="428"/>
        <end position="604"/>
    </location>
</feature>
<keyword evidence="3" id="KW-0813">Transport</keyword>
<dbReference type="Pfam" id="PF01699">
    <property type="entry name" value="Na_Ca_ex"/>
    <property type="match status" value="2"/>
</dbReference>
<evidence type="ECO:0000256" key="10">
    <source>
        <dbReference type="SAM" id="Phobius"/>
    </source>
</evidence>
<evidence type="ECO:0000256" key="2">
    <source>
        <dbReference type="ARBA" id="ARBA00008170"/>
    </source>
</evidence>
<evidence type="ECO:0000256" key="9">
    <source>
        <dbReference type="SAM" id="MobiDB-lite"/>
    </source>
</evidence>
<evidence type="ECO:0000256" key="1">
    <source>
        <dbReference type="ARBA" id="ARBA00004127"/>
    </source>
</evidence>
<dbReference type="GO" id="GO:0005774">
    <property type="term" value="C:vacuolar membrane"/>
    <property type="evidence" value="ECO:0007669"/>
    <property type="project" value="UniProtKB-ARBA"/>
</dbReference>
<dbReference type="InterPro" id="IPR044880">
    <property type="entry name" value="NCX_ion-bd_dom_sf"/>
</dbReference>
<feature type="transmembrane region" description="Helical" evidence="10">
    <location>
        <begin position="461"/>
        <end position="480"/>
    </location>
</feature>
<feature type="transmembrane region" description="Helical" evidence="10">
    <location>
        <begin position="390"/>
        <end position="415"/>
    </location>
</feature>
<dbReference type="STRING" id="402676.B6K5Q3"/>
<dbReference type="JaponicusDB" id="SJAG_04028">
    <property type="gene designation" value="sst1"/>
</dbReference>
<feature type="transmembrane region" description="Helical" evidence="10">
    <location>
        <begin position="781"/>
        <end position="802"/>
    </location>
</feature>
<protein>
    <submittedName>
        <fullName evidence="13">Calcium permease</fullName>
    </submittedName>
</protein>
<keyword evidence="4" id="KW-0597">Phosphoprotein</keyword>
<gene>
    <name evidence="14" type="primary">sst1</name>
    <name evidence="13" type="ORF">SJAG_04028</name>
</gene>
<dbReference type="GO" id="GO:0070588">
    <property type="term" value="P:calcium ion transmembrane transport"/>
    <property type="evidence" value="ECO:0000318"/>
    <property type="project" value="GO_Central"/>
</dbReference>
<feature type="transmembrane region" description="Helical" evidence="10">
    <location>
        <begin position="749"/>
        <end position="769"/>
    </location>
</feature>
<dbReference type="eggNOG" id="KOG1397">
    <property type="taxonomic scope" value="Eukaryota"/>
</dbReference>
<dbReference type="RefSeq" id="XP_002175150.1">
    <property type="nucleotide sequence ID" value="XM_002175114.2"/>
</dbReference>
<feature type="transmembrane region" description="Helical" evidence="10">
    <location>
        <begin position="313"/>
        <end position="344"/>
    </location>
</feature>
<organism evidence="13 15">
    <name type="scientific">Schizosaccharomyces japonicus (strain yFS275 / FY16936)</name>
    <name type="common">Fission yeast</name>
    <dbReference type="NCBI Taxonomy" id="402676"/>
    <lineage>
        <taxon>Eukaryota</taxon>
        <taxon>Fungi</taxon>
        <taxon>Dikarya</taxon>
        <taxon>Ascomycota</taxon>
        <taxon>Taphrinomycotina</taxon>
        <taxon>Schizosaccharomycetes</taxon>
        <taxon>Schizosaccharomycetales</taxon>
        <taxon>Schizosaccharomycetaceae</taxon>
        <taxon>Schizosaccharomyces</taxon>
    </lineage>
</organism>
<feature type="transmembrane region" description="Helical" evidence="10">
    <location>
        <begin position="194"/>
        <end position="215"/>
    </location>
</feature>
<evidence type="ECO:0000313" key="15">
    <source>
        <dbReference type="Proteomes" id="UP000001744"/>
    </source>
</evidence>
<comment type="subcellular location">
    <subcellularLocation>
        <location evidence="1">Endomembrane system</location>
        <topology evidence="1">Multi-pass membrane protein</topology>
    </subcellularLocation>
</comment>
<evidence type="ECO:0000256" key="5">
    <source>
        <dbReference type="ARBA" id="ARBA00022692"/>
    </source>
</evidence>
<dbReference type="EMBL" id="KE651167">
    <property type="protein sequence ID" value="EEB08857.1"/>
    <property type="molecule type" value="Genomic_DNA"/>
</dbReference>
<feature type="domain" description="Inner membrane component" evidence="12">
    <location>
        <begin position="191"/>
        <end position="246"/>
    </location>
</feature>